<dbReference type="InterPro" id="IPR000524">
    <property type="entry name" value="Tscrpt_reg_HTH_GntR"/>
</dbReference>
<dbReference type="CDD" id="cd07377">
    <property type="entry name" value="WHTH_GntR"/>
    <property type="match status" value="1"/>
</dbReference>
<dbReference type="InterPro" id="IPR028978">
    <property type="entry name" value="Chorismate_lyase_/UTRA_dom_sf"/>
</dbReference>
<evidence type="ECO:0000256" key="2">
    <source>
        <dbReference type="ARBA" id="ARBA00023125"/>
    </source>
</evidence>
<dbReference type="Pfam" id="PF07702">
    <property type="entry name" value="UTRA"/>
    <property type="match status" value="1"/>
</dbReference>
<keyword evidence="3" id="KW-0804">Transcription</keyword>
<dbReference type="GO" id="GO:0045892">
    <property type="term" value="P:negative regulation of DNA-templated transcription"/>
    <property type="evidence" value="ECO:0007669"/>
    <property type="project" value="TreeGrafter"/>
</dbReference>
<dbReference type="Gene3D" id="3.40.1410.10">
    <property type="entry name" value="Chorismate lyase-like"/>
    <property type="match status" value="1"/>
</dbReference>
<dbReference type="SMART" id="SM00866">
    <property type="entry name" value="UTRA"/>
    <property type="match status" value="1"/>
</dbReference>
<evidence type="ECO:0000313" key="6">
    <source>
        <dbReference type="Proteomes" id="UP000550501"/>
    </source>
</evidence>
<dbReference type="InterPro" id="IPR036390">
    <property type="entry name" value="WH_DNA-bd_sf"/>
</dbReference>
<evidence type="ECO:0000259" key="4">
    <source>
        <dbReference type="PROSITE" id="PS50949"/>
    </source>
</evidence>
<dbReference type="GO" id="GO:0003700">
    <property type="term" value="F:DNA-binding transcription factor activity"/>
    <property type="evidence" value="ECO:0007669"/>
    <property type="project" value="InterPro"/>
</dbReference>
<protein>
    <submittedName>
        <fullName evidence="5">GntR family transcriptional regulator</fullName>
    </submittedName>
</protein>
<dbReference type="InterPro" id="IPR036388">
    <property type="entry name" value="WH-like_DNA-bd_sf"/>
</dbReference>
<organism evidence="5 6">
    <name type="scientific">Mycolicibacterium iranicum</name>
    <name type="common">Mycobacterium iranicum</name>
    <dbReference type="NCBI Taxonomy" id="912594"/>
    <lineage>
        <taxon>Bacteria</taxon>
        <taxon>Bacillati</taxon>
        <taxon>Actinomycetota</taxon>
        <taxon>Actinomycetes</taxon>
        <taxon>Mycobacteriales</taxon>
        <taxon>Mycobacteriaceae</taxon>
        <taxon>Mycolicibacterium</taxon>
    </lineage>
</organism>
<reference evidence="5 6" key="1">
    <citation type="submission" date="2020-08" db="EMBL/GenBank/DDBJ databases">
        <title>The Agave Microbiome: Exploring the role of microbial communities in plant adaptations to desert environments.</title>
        <authorList>
            <person name="Partida-Martinez L.P."/>
        </authorList>
    </citation>
    <scope>NUCLEOTIDE SEQUENCE [LARGE SCALE GENOMIC DNA]</scope>
    <source>
        <strain evidence="5 6">AT2.18</strain>
    </source>
</reference>
<dbReference type="GO" id="GO:0003677">
    <property type="term" value="F:DNA binding"/>
    <property type="evidence" value="ECO:0007669"/>
    <property type="project" value="UniProtKB-KW"/>
</dbReference>
<dbReference type="PROSITE" id="PS50949">
    <property type="entry name" value="HTH_GNTR"/>
    <property type="match status" value="1"/>
</dbReference>
<dbReference type="SUPFAM" id="SSF64288">
    <property type="entry name" value="Chorismate lyase-like"/>
    <property type="match status" value="1"/>
</dbReference>
<dbReference type="SMART" id="SM00345">
    <property type="entry name" value="HTH_GNTR"/>
    <property type="match status" value="1"/>
</dbReference>
<comment type="caution">
    <text evidence="5">The sequence shown here is derived from an EMBL/GenBank/DDBJ whole genome shotgun (WGS) entry which is preliminary data.</text>
</comment>
<dbReference type="SUPFAM" id="SSF46785">
    <property type="entry name" value="Winged helix' DNA-binding domain"/>
    <property type="match status" value="1"/>
</dbReference>
<dbReference type="PANTHER" id="PTHR44846:SF17">
    <property type="entry name" value="GNTR-FAMILY TRANSCRIPTIONAL REGULATOR"/>
    <property type="match status" value="1"/>
</dbReference>
<dbReference type="Proteomes" id="UP000550501">
    <property type="component" value="Unassembled WGS sequence"/>
</dbReference>
<gene>
    <name evidence="5" type="ORF">FHR72_003825</name>
</gene>
<keyword evidence="6" id="KW-1185">Reference proteome</keyword>
<accession>A0A839QDR3</accession>
<dbReference type="Gene3D" id="1.10.10.10">
    <property type="entry name" value="Winged helix-like DNA-binding domain superfamily/Winged helix DNA-binding domain"/>
    <property type="match status" value="1"/>
</dbReference>
<dbReference type="EMBL" id="JACHVU010000009">
    <property type="protein sequence ID" value="MBB2992326.1"/>
    <property type="molecule type" value="Genomic_DNA"/>
</dbReference>
<name>A0A839QDR3_MYCIR</name>
<dbReference type="InterPro" id="IPR011663">
    <property type="entry name" value="UTRA"/>
</dbReference>
<dbReference type="AlphaFoldDB" id="A0A839QDR3"/>
<dbReference type="Pfam" id="PF00392">
    <property type="entry name" value="GntR"/>
    <property type="match status" value="1"/>
</dbReference>
<keyword evidence="2" id="KW-0238">DNA-binding</keyword>
<sequence>MTDPLPTPTPLRRPRADQARLVADVVRHQIHAGGYQDGLPTEADLAAEFLVSRNAVREALAVLKAEGLIDREPKVGTHVAIRKYDHGLDALVGLQETFKGYGEIRNEVRATLTVAAPPSVARKLELDPGEPVVFIERLRYLGGLPLSLDMTYLACDVGEAVTEHALEDNDVFSLIELVTGQRLGRAAVAVEAVTADPHSAAILQVPDNAALLLLERLTHLDDGRPVDLEYIRMRGDRITMRSNLIRR</sequence>
<dbReference type="RefSeq" id="WP_396888482.1">
    <property type="nucleotide sequence ID" value="NZ_JACHVU010000009.1"/>
</dbReference>
<keyword evidence="1" id="KW-0805">Transcription regulation</keyword>
<evidence type="ECO:0000313" key="5">
    <source>
        <dbReference type="EMBL" id="MBB2992326.1"/>
    </source>
</evidence>
<proteinExistence type="predicted"/>
<evidence type="ECO:0000256" key="1">
    <source>
        <dbReference type="ARBA" id="ARBA00023015"/>
    </source>
</evidence>
<evidence type="ECO:0000256" key="3">
    <source>
        <dbReference type="ARBA" id="ARBA00023163"/>
    </source>
</evidence>
<dbReference type="PRINTS" id="PR00035">
    <property type="entry name" value="HTHGNTR"/>
</dbReference>
<feature type="domain" description="HTH gntR-type" evidence="4">
    <location>
        <begin position="16"/>
        <end position="82"/>
    </location>
</feature>
<dbReference type="InterPro" id="IPR050679">
    <property type="entry name" value="Bact_HTH_transcr_reg"/>
</dbReference>
<dbReference type="PANTHER" id="PTHR44846">
    <property type="entry name" value="MANNOSYL-D-GLYCERATE TRANSPORT/METABOLISM SYSTEM REPRESSOR MNGR-RELATED"/>
    <property type="match status" value="1"/>
</dbReference>